<reference evidence="3" key="1">
    <citation type="submission" date="2022-07" db="EMBL/GenBank/DDBJ databases">
        <title>Genome Sequence of Agrocybe chaxingu.</title>
        <authorList>
            <person name="Buettner E."/>
        </authorList>
    </citation>
    <scope>NUCLEOTIDE SEQUENCE</scope>
    <source>
        <strain evidence="3">MP-N11</strain>
    </source>
</reference>
<organism evidence="3 4">
    <name type="scientific">Agrocybe chaxingu</name>
    <dbReference type="NCBI Taxonomy" id="84603"/>
    <lineage>
        <taxon>Eukaryota</taxon>
        <taxon>Fungi</taxon>
        <taxon>Dikarya</taxon>
        <taxon>Basidiomycota</taxon>
        <taxon>Agaricomycotina</taxon>
        <taxon>Agaricomycetes</taxon>
        <taxon>Agaricomycetidae</taxon>
        <taxon>Agaricales</taxon>
        <taxon>Agaricineae</taxon>
        <taxon>Strophariaceae</taxon>
        <taxon>Agrocybe</taxon>
    </lineage>
</organism>
<evidence type="ECO:0000313" key="3">
    <source>
        <dbReference type="EMBL" id="KAJ3494523.1"/>
    </source>
</evidence>
<dbReference type="OrthoDB" id="2152029at2759"/>
<comment type="caution">
    <text evidence="3">The sequence shown here is derived from an EMBL/GenBank/DDBJ whole genome shotgun (WGS) entry which is preliminary data.</text>
</comment>
<dbReference type="InterPro" id="IPR013094">
    <property type="entry name" value="AB_hydrolase_3"/>
</dbReference>
<dbReference type="PANTHER" id="PTHR48081">
    <property type="entry name" value="AB HYDROLASE SUPERFAMILY PROTEIN C4A8.06C"/>
    <property type="match status" value="1"/>
</dbReference>
<gene>
    <name evidence="3" type="ORF">NLJ89_g10788</name>
</gene>
<feature type="domain" description="Alpha/beta hydrolase fold-3" evidence="2">
    <location>
        <begin position="129"/>
        <end position="270"/>
    </location>
</feature>
<dbReference type="SUPFAM" id="SSF53474">
    <property type="entry name" value="alpha/beta-Hydrolases"/>
    <property type="match status" value="1"/>
</dbReference>
<accession>A0A9W8JQ25</accession>
<dbReference type="GO" id="GO:0016787">
    <property type="term" value="F:hydrolase activity"/>
    <property type="evidence" value="ECO:0007669"/>
    <property type="project" value="UniProtKB-KW"/>
</dbReference>
<dbReference type="Pfam" id="PF07859">
    <property type="entry name" value="Abhydrolase_3"/>
    <property type="match status" value="1"/>
</dbReference>
<sequence>MIYDKNPPYPHYDHLPYAREPWKSIVMPRSYRPRPSWNLRQIITVKFTRRIFKITEVAGVTWGTRDPTLAPDSTSLRESLFEWVKPLREEWRTGIVNGSVPFKRVGCYVWRKSLDIDLELGSGITLVGIFMHGGGYCHMSAHETSKTSKIPRNLIKRGILHEIYSVEYRLLQHAPFPAVVQDAAAVYAHVVEQYQSKDKQCKIVLIGDSSGGNLVLSLARWLRDEAHLPVPEGLLLLSPSCDTSHSLPETLSSHIPRPNKDTDYLVDTPEPRALLQRTFLGFTSRRNADEERRLMEIVHSEYISPCSPIVLKRWGHEAKQDSEGEFEERFVRDVFKRLPTDLKRTRAPSALDAAVVLPREGPAAVLTPATSTNELTDILPKAMSASASQESGKTITSPGANPNAYKASSRFATLFAEFPRSLVVCGDAERLVREVRSLILAMNKDGVDLEVCWARDACHDVLIQSEWWWDRQVLEEVWGRIGNWAESFSELGPRVALGTNEQETEGRLVDVDVPL</sequence>
<name>A0A9W8JQ25_9AGAR</name>
<evidence type="ECO:0000313" key="4">
    <source>
        <dbReference type="Proteomes" id="UP001148786"/>
    </source>
</evidence>
<evidence type="ECO:0000259" key="2">
    <source>
        <dbReference type="Pfam" id="PF07859"/>
    </source>
</evidence>
<dbReference type="InterPro" id="IPR050300">
    <property type="entry name" value="GDXG_lipolytic_enzyme"/>
</dbReference>
<keyword evidence="1" id="KW-0378">Hydrolase</keyword>
<proteinExistence type="predicted"/>
<evidence type="ECO:0000256" key="1">
    <source>
        <dbReference type="ARBA" id="ARBA00022801"/>
    </source>
</evidence>
<dbReference type="Proteomes" id="UP001148786">
    <property type="component" value="Unassembled WGS sequence"/>
</dbReference>
<dbReference type="Gene3D" id="3.40.50.1820">
    <property type="entry name" value="alpha/beta hydrolase"/>
    <property type="match status" value="2"/>
</dbReference>
<keyword evidence="4" id="KW-1185">Reference proteome</keyword>
<dbReference type="EMBL" id="JANKHO010002121">
    <property type="protein sequence ID" value="KAJ3494523.1"/>
    <property type="molecule type" value="Genomic_DNA"/>
</dbReference>
<dbReference type="AlphaFoldDB" id="A0A9W8JQ25"/>
<dbReference type="InterPro" id="IPR029058">
    <property type="entry name" value="AB_hydrolase_fold"/>
</dbReference>
<protein>
    <recommendedName>
        <fullName evidence="2">Alpha/beta hydrolase fold-3 domain-containing protein</fullName>
    </recommendedName>
</protein>
<dbReference type="PANTHER" id="PTHR48081:SF8">
    <property type="entry name" value="ALPHA_BETA HYDROLASE FOLD-3 DOMAIN-CONTAINING PROTEIN-RELATED"/>
    <property type="match status" value="1"/>
</dbReference>